<reference evidence="1" key="1">
    <citation type="submission" date="2019-02" db="EMBL/GenBank/DDBJ databases">
        <authorList>
            <person name="Gruber-Vodicka R. H."/>
            <person name="Seah K. B. B."/>
        </authorList>
    </citation>
    <scope>NUCLEOTIDE SEQUENCE</scope>
    <source>
        <strain evidence="1">BECK_S312</strain>
        <strain evidence="2">BECK_S426</strain>
    </source>
</reference>
<name>A0A450VYW1_9GAMM</name>
<evidence type="ECO:0000313" key="2">
    <source>
        <dbReference type="EMBL" id="VFK26185.1"/>
    </source>
</evidence>
<organism evidence="1">
    <name type="scientific">Candidatus Kentrum sp. LPFa</name>
    <dbReference type="NCBI Taxonomy" id="2126335"/>
    <lineage>
        <taxon>Bacteria</taxon>
        <taxon>Pseudomonadati</taxon>
        <taxon>Pseudomonadota</taxon>
        <taxon>Gammaproteobacteria</taxon>
        <taxon>Candidatus Kentrum</taxon>
    </lineage>
</organism>
<proteinExistence type="predicted"/>
<accession>A0A450VYW1</accession>
<dbReference type="AlphaFoldDB" id="A0A450VYW1"/>
<dbReference type="EMBL" id="CAADFM010000029">
    <property type="protein sequence ID" value="VFK09935.1"/>
    <property type="molecule type" value="Genomic_DNA"/>
</dbReference>
<dbReference type="EMBL" id="CAADFP010000031">
    <property type="protein sequence ID" value="VFK26185.1"/>
    <property type="molecule type" value="Genomic_DNA"/>
</dbReference>
<protein>
    <submittedName>
        <fullName evidence="1">Uncharacterized protein</fullName>
    </submittedName>
</protein>
<evidence type="ECO:0000313" key="1">
    <source>
        <dbReference type="EMBL" id="VFK09935.1"/>
    </source>
</evidence>
<gene>
    <name evidence="1" type="ORF">BECKLPF1236A_GA0070988_1002920</name>
    <name evidence="2" type="ORF">BECKLPF1236C_GA0070990_1003120</name>
</gene>
<sequence>MKKPGIFLESFAQAILGSAKQWIEKNVIFSILQNQIRIAFDFGGASLCHEILHFVQKSLPVFHATIEGRDLLDGRIETGWPFASRLKGEDSGIHAGSLRFSDTQYDTQYHALSSEDHSSSLIIHPPLIAH</sequence>